<dbReference type="GeneID" id="127566343"/>
<gene>
    <name evidence="2" type="primary">LOC127566343</name>
</gene>
<keyword evidence="1" id="KW-1185">Reference proteome</keyword>
<protein>
    <submittedName>
        <fullName evidence="2">Uncharacterized protein LOC127566343</fullName>
    </submittedName>
</protein>
<dbReference type="OrthoDB" id="10023262at2759"/>
<proteinExistence type="predicted"/>
<name>A0A9C6WJ69_DROAB</name>
<dbReference type="AlphaFoldDB" id="A0A9C6WJ69"/>
<sequence length="123" mass="14516">MQRVNKCFQSSNTNGTELLNDLTLAIHSLKKGIVPPDIDVDLLETEDVERYVHDDLAQGYEFEKHVKLMKLDPLSEKEIRDCCSRFLVELIKQLKQRLPENYKILKQIDIFSVNNVLRHYWKD</sequence>
<evidence type="ECO:0000313" key="1">
    <source>
        <dbReference type="Proteomes" id="UP000515160"/>
    </source>
</evidence>
<evidence type="ECO:0000313" key="2">
    <source>
        <dbReference type="RefSeq" id="XP_051864329.1"/>
    </source>
</evidence>
<dbReference type="RefSeq" id="XP_051864329.1">
    <property type="nucleotide sequence ID" value="XM_052008369.1"/>
</dbReference>
<dbReference type="Proteomes" id="UP000515160">
    <property type="component" value="Unplaced"/>
</dbReference>
<organism evidence="1 2">
    <name type="scientific">Drosophila albomicans</name>
    <name type="common">Fruit fly</name>
    <dbReference type="NCBI Taxonomy" id="7291"/>
    <lineage>
        <taxon>Eukaryota</taxon>
        <taxon>Metazoa</taxon>
        <taxon>Ecdysozoa</taxon>
        <taxon>Arthropoda</taxon>
        <taxon>Hexapoda</taxon>
        <taxon>Insecta</taxon>
        <taxon>Pterygota</taxon>
        <taxon>Neoptera</taxon>
        <taxon>Endopterygota</taxon>
        <taxon>Diptera</taxon>
        <taxon>Brachycera</taxon>
        <taxon>Muscomorpha</taxon>
        <taxon>Ephydroidea</taxon>
        <taxon>Drosophilidae</taxon>
        <taxon>Drosophila</taxon>
    </lineage>
</organism>
<accession>A0A9C6WJ69</accession>
<reference evidence="2" key="1">
    <citation type="submission" date="2025-08" db="UniProtKB">
        <authorList>
            <consortium name="RefSeq"/>
        </authorList>
    </citation>
    <scope>IDENTIFICATION</scope>
    <source>
        <strain evidence="2">15112-1751.03</strain>
        <tissue evidence="2">Whole Adult</tissue>
    </source>
</reference>